<gene>
    <name evidence="2" type="ORF">P0082_07495</name>
</gene>
<organism evidence="2 3">
    <name type="scientific">Candidatus Haliotispira prima</name>
    <dbReference type="NCBI Taxonomy" id="3034016"/>
    <lineage>
        <taxon>Bacteria</taxon>
        <taxon>Pseudomonadati</taxon>
        <taxon>Spirochaetota</taxon>
        <taxon>Spirochaetia</taxon>
        <taxon>Spirochaetales</taxon>
        <taxon>Spirochaetaceae</taxon>
        <taxon>Candidatus Haliotispira</taxon>
    </lineage>
</organism>
<protein>
    <submittedName>
        <fullName evidence="2">DinB family protein</fullName>
    </submittedName>
</protein>
<dbReference type="Gene3D" id="1.20.120.450">
    <property type="entry name" value="dinb family like domain"/>
    <property type="match status" value="1"/>
</dbReference>
<dbReference type="InterPro" id="IPR024775">
    <property type="entry name" value="DinB-like"/>
</dbReference>
<accession>A0ABY8MG66</accession>
<sequence>MIRQLAQENIVLLQQGIDLVRQLNDAQFRYEDDIARSSIGKHLRHILDFYTAFFRNMPASPDELHQIDYDRRHRDPVLETERPQLCRKAEDTQLRLAKLERDSLAEVASCEGLRNFPSVAKSHRTRELQFLLGHTVHHYALITMTLRLQQLEVPKDFGIACSTRLYLQNQA</sequence>
<evidence type="ECO:0000259" key="1">
    <source>
        <dbReference type="Pfam" id="PF12867"/>
    </source>
</evidence>
<dbReference type="InterPro" id="IPR034660">
    <property type="entry name" value="DinB/YfiT-like"/>
</dbReference>
<dbReference type="Pfam" id="PF12867">
    <property type="entry name" value="DinB_2"/>
    <property type="match status" value="1"/>
</dbReference>
<feature type="domain" description="DinB-like" evidence="1">
    <location>
        <begin position="19"/>
        <end position="142"/>
    </location>
</feature>
<evidence type="ECO:0000313" key="2">
    <source>
        <dbReference type="EMBL" id="WGK68325.1"/>
    </source>
</evidence>
<dbReference type="SUPFAM" id="SSF109854">
    <property type="entry name" value="DinB/YfiT-like putative metalloenzymes"/>
    <property type="match status" value="1"/>
</dbReference>
<dbReference type="PANTHER" id="PTHR39473">
    <property type="match status" value="1"/>
</dbReference>
<proteinExistence type="predicted"/>
<reference evidence="2 3" key="1">
    <citation type="submission" date="2023-04" db="EMBL/GenBank/DDBJ databases">
        <title>Spirochaete genome identified in red abalone sample constitutes a novel genus.</title>
        <authorList>
            <person name="Sharma S.P."/>
            <person name="Purcell C.M."/>
            <person name="Hyde J.R."/>
            <person name="Severin A.J."/>
        </authorList>
    </citation>
    <scope>NUCLEOTIDE SEQUENCE [LARGE SCALE GENOMIC DNA]</scope>
    <source>
        <strain evidence="2 3">SP-2023</strain>
    </source>
</reference>
<name>A0ABY8MG66_9SPIO</name>
<dbReference type="EMBL" id="CP123443">
    <property type="protein sequence ID" value="WGK68325.1"/>
    <property type="molecule type" value="Genomic_DNA"/>
</dbReference>
<dbReference type="PANTHER" id="PTHR39473:SF1">
    <property type="entry name" value="DINB-LIKE DOMAIN-CONTAINING PROTEIN"/>
    <property type="match status" value="1"/>
</dbReference>
<dbReference type="Proteomes" id="UP001228690">
    <property type="component" value="Chromosome"/>
</dbReference>
<dbReference type="RefSeq" id="WP_326926499.1">
    <property type="nucleotide sequence ID" value="NZ_CP123443.1"/>
</dbReference>
<evidence type="ECO:0000313" key="3">
    <source>
        <dbReference type="Proteomes" id="UP001228690"/>
    </source>
</evidence>
<keyword evidence="3" id="KW-1185">Reference proteome</keyword>